<feature type="region of interest" description="Disordered" evidence="1">
    <location>
        <begin position="172"/>
        <end position="213"/>
    </location>
</feature>
<dbReference type="Proteomes" id="UP000447873">
    <property type="component" value="Unassembled WGS sequence"/>
</dbReference>
<feature type="compositionally biased region" description="Basic and acidic residues" evidence="1">
    <location>
        <begin position="53"/>
        <end position="87"/>
    </location>
</feature>
<reference evidence="2 3" key="1">
    <citation type="submission" date="2018-12" db="EMBL/GenBank/DDBJ databases">
        <title>Venturia inaequalis Genome Resource.</title>
        <authorList>
            <person name="Lichtner F.J."/>
        </authorList>
    </citation>
    <scope>NUCLEOTIDE SEQUENCE [LARGE SCALE GENOMIC DNA]</scope>
    <source>
        <strain evidence="2 3">120213</strain>
    </source>
</reference>
<gene>
    <name evidence="2" type="ORF">EG328_000859</name>
</gene>
<evidence type="ECO:0000313" key="3">
    <source>
        <dbReference type="Proteomes" id="UP000447873"/>
    </source>
</evidence>
<name>A0A8H3V1Q8_VENIN</name>
<dbReference type="EMBL" id="WNWS01000118">
    <property type="protein sequence ID" value="KAE9979447.1"/>
    <property type="molecule type" value="Genomic_DNA"/>
</dbReference>
<feature type="compositionally biased region" description="Basic and acidic residues" evidence="1">
    <location>
        <begin position="190"/>
        <end position="201"/>
    </location>
</feature>
<sequence length="374" mass="41102">MPPKRTIPEETADAAAEPAAKKRSRVKKPKEIGNGERLPAMPKRTARTNKAAVDSEARKKEQREEANKRRNERAKALRAEKKGKEQEALNGEVEMAGEVLRAIESANATASAALQTFLGTVIALGELETNAAITSAVERGLDFQEIKGVGLKGLSKNSAELRNLAGAGVLAADAPVPEQRGTNDADQGDDELHCRPKDTSKPHTRGANTGGCGRTLTNENQPVDCHFDRCEKVKFCTDCKENQKKGILMHLDGKQAWFCSEHCIDTHTHEAEEKNARADKDDAAKNVRTRESRKNCACGNKFSNKNPDSGCARKEACTRAHACYECVRSGRSTRGVSGKFDVTLLRQEWFCSGSCYYETYPEEDGDETEYNKPE</sequence>
<evidence type="ECO:0000256" key="1">
    <source>
        <dbReference type="SAM" id="MobiDB-lite"/>
    </source>
</evidence>
<dbReference type="AlphaFoldDB" id="A0A8H3V1Q8"/>
<organism evidence="2 3">
    <name type="scientific">Venturia inaequalis</name>
    <name type="common">Apple scab fungus</name>
    <dbReference type="NCBI Taxonomy" id="5025"/>
    <lineage>
        <taxon>Eukaryota</taxon>
        <taxon>Fungi</taxon>
        <taxon>Dikarya</taxon>
        <taxon>Ascomycota</taxon>
        <taxon>Pezizomycotina</taxon>
        <taxon>Dothideomycetes</taxon>
        <taxon>Pleosporomycetidae</taxon>
        <taxon>Venturiales</taxon>
        <taxon>Venturiaceae</taxon>
        <taxon>Venturia</taxon>
    </lineage>
</organism>
<feature type="region of interest" description="Disordered" evidence="1">
    <location>
        <begin position="1"/>
        <end position="89"/>
    </location>
</feature>
<accession>A0A8H3V1Q8</accession>
<evidence type="ECO:0000313" key="2">
    <source>
        <dbReference type="EMBL" id="KAE9979447.1"/>
    </source>
</evidence>
<protein>
    <submittedName>
        <fullName evidence="2">Uncharacterized protein</fullName>
    </submittedName>
</protein>
<proteinExistence type="predicted"/>
<comment type="caution">
    <text evidence="2">The sequence shown here is derived from an EMBL/GenBank/DDBJ whole genome shotgun (WGS) entry which is preliminary data.</text>
</comment>